<accession>A0A1F6E1N0</accession>
<dbReference type="EMBL" id="MFLN01000025">
    <property type="protein sequence ID" value="OGG67142.1"/>
    <property type="molecule type" value="Genomic_DNA"/>
</dbReference>
<proteinExistence type="predicted"/>
<organism evidence="1 2">
    <name type="scientific">Candidatus Kaiserbacteria bacterium RIFCSPHIGHO2_02_FULL_59_21</name>
    <dbReference type="NCBI Taxonomy" id="1798500"/>
    <lineage>
        <taxon>Bacteria</taxon>
        <taxon>Candidatus Kaiseribacteriota</taxon>
    </lineage>
</organism>
<evidence type="ECO:0008006" key="3">
    <source>
        <dbReference type="Google" id="ProtNLM"/>
    </source>
</evidence>
<evidence type="ECO:0000313" key="2">
    <source>
        <dbReference type="Proteomes" id="UP000178572"/>
    </source>
</evidence>
<dbReference type="InterPro" id="IPR009241">
    <property type="entry name" value="HigB-like"/>
</dbReference>
<dbReference type="Proteomes" id="UP000178572">
    <property type="component" value="Unassembled WGS sequence"/>
</dbReference>
<evidence type="ECO:0000313" key="1">
    <source>
        <dbReference type="EMBL" id="OGG67142.1"/>
    </source>
</evidence>
<comment type="caution">
    <text evidence="1">The sequence shown here is derived from an EMBL/GenBank/DDBJ whole genome shotgun (WGS) entry which is preliminary data.</text>
</comment>
<reference evidence="1 2" key="1">
    <citation type="journal article" date="2016" name="Nat. Commun.">
        <title>Thousands of microbial genomes shed light on interconnected biogeochemical processes in an aquifer system.</title>
        <authorList>
            <person name="Anantharaman K."/>
            <person name="Brown C.T."/>
            <person name="Hug L.A."/>
            <person name="Sharon I."/>
            <person name="Castelle C.J."/>
            <person name="Probst A.J."/>
            <person name="Thomas B.C."/>
            <person name="Singh A."/>
            <person name="Wilkins M.J."/>
            <person name="Karaoz U."/>
            <person name="Brodie E.L."/>
            <person name="Williams K.H."/>
            <person name="Hubbard S.S."/>
            <person name="Banfield J.F."/>
        </authorList>
    </citation>
    <scope>NUCLEOTIDE SEQUENCE [LARGE SCALE GENOMIC DNA]</scope>
</reference>
<dbReference type="STRING" id="1798500.A3C21_03790"/>
<protein>
    <recommendedName>
        <fullName evidence="3">Addiction module toxin RelE</fullName>
    </recommendedName>
</protein>
<gene>
    <name evidence="1" type="ORF">A3C21_03790</name>
</gene>
<dbReference type="Pfam" id="PF05973">
    <property type="entry name" value="Gp49"/>
    <property type="match status" value="1"/>
</dbReference>
<sequence>MDTPLITLSPVRSFIDELPLETRERVYHSLALLRTFGRQLPPPDSKKVTRELLELRIRGKTQVRILYGFFGNSAVLTSAFKKKSGKIPLREIELAPARLSRIARL</sequence>
<name>A0A1F6E1N0_9BACT</name>
<dbReference type="AlphaFoldDB" id="A0A1F6E1N0"/>